<dbReference type="SUPFAM" id="SSF57667">
    <property type="entry name" value="beta-beta-alpha zinc fingers"/>
    <property type="match status" value="1"/>
</dbReference>
<proteinExistence type="predicted"/>
<dbReference type="OrthoDB" id="10004641at2759"/>
<keyword evidence="1" id="KW-0479">Metal-binding</keyword>
<comment type="caution">
    <text evidence="3">The sequence shown here is derived from an EMBL/GenBank/DDBJ whole genome shotgun (WGS) entry which is preliminary data.</text>
</comment>
<dbReference type="AlphaFoldDB" id="A0A3L8D4I6"/>
<keyword evidence="1" id="KW-0863">Zinc-finger</keyword>
<feature type="domain" description="C2H2-type" evidence="2">
    <location>
        <begin position="26"/>
        <end position="53"/>
    </location>
</feature>
<dbReference type="GO" id="GO:0008270">
    <property type="term" value="F:zinc ion binding"/>
    <property type="evidence" value="ECO:0007669"/>
    <property type="project" value="UniProtKB-KW"/>
</dbReference>
<reference evidence="3 4" key="1">
    <citation type="journal article" date="2018" name="Genome Res.">
        <title>The genomic architecture and molecular evolution of ant odorant receptors.</title>
        <authorList>
            <person name="McKenzie S.K."/>
            <person name="Kronauer D.J.C."/>
        </authorList>
    </citation>
    <scope>NUCLEOTIDE SEQUENCE [LARGE SCALE GENOMIC DNA]</scope>
    <source>
        <strain evidence="3">Clonal line C1</strain>
    </source>
</reference>
<evidence type="ECO:0000259" key="2">
    <source>
        <dbReference type="PROSITE" id="PS50157"/>
    </source>
</evidence>
<evidence type="ECO:0000313" key="3">
    <source>
        <dbReference type="EMBL" id="RLU14748.1"/>
    </source>
</evidence>
<dbReference type="EMBL" id="QOIP01000014">
    <property type="protein sequence ID" value="RLU14748.1"/>
    <property type="molecule type" value="Genomic_DNA"/>
</dbReference>
<name>A0A3L8D4I6_OOCBI</name>
<evidence type="ECO:0000256" key="1">
    <source>
        <dbReference type="PROSITE-ProRule" id="PRU00042"/>
    </source>
</evidence>
<dbReference type="Proteomes" id="UP000279307">
    <property type="component" value="Chromosome 14"/>
</dbReference>
<dbReference type="Gene3D" id="3.30.160.60">
    <property type="entry name" value="Classic Zinc Finger"/>
    <property type="match status" value="1"/>
</dbReference>
<sequence>MKCNIVPRLIVKNIEKLRYAKKPVIYKCTRCGKGYQLETSLRRHQRLECGVEPKHECQICGKKFTYRFMLTHHMVSCRKKRALYEMVALEIGESNFETAKAAL</sequence>
<protein>
    <recommendedName>
        <fullName evidence="2">C2H2-type domain-containing protein</fullName>
    </recommendedName>
</protein>
<accession>A0A3L8D4I6</accession>
<feature type="domain" description="C2H2-type" evidence="2">
    <location>
        <begin position="55"/>
        <end position="82"/>
    </location>
</feature>
<organism evidence="3 4">
    <name type="scientific">Ooceraea biroi</name>
    <name type="common">Clonal raider ant</name>
    <name type="synonym">Cerapachys biroi</name>
    <dbReference type="NCBI Taxonomy" id="2015173"/>
    <lineage>
        <taxon>Eukaryota</taxon>
        <taxon>Metazoa</taxon>
        <taxon>Ecdysozoa</taxon>
        <taxon>Arthropoda</taxon>
        <taxon>Hexapoda</taxon>
        <taxon>Insecta</taxon>
        <taxon>Pterygota</taxon>
        <taxon>Neoptera</taxon>
        <taxon>Endopterygota</taxon>
        <taxon>Hymenoptera</taxon>
        <taxon>Apocrita</taxon>
        <taxon>Aculeata</taxon>
        <taxon>Formicoidea</taxon>
        <taxon>Formicidae</taxon>
        <taxon>Dorylinae</taxon>
        <taxon>Ooceraea</taxon>
    </lineage>
</organism>
<keyword evidence="1" id="KW-0862">Zinc</keyword>
<dbReference type="InterPro" id="IPR013087">
    <property type="entry name" value="Znf_C2H2_type"/>
</dbReference>
<dbReference type="PROSITE" id="PS50157">
    <property type="entry name" value="ZINC_FINGER_C2H2_2"/>
    <property type="match status" value="2"/>
</dbReference>
<dbReference type="InterPro" id="IPR036236">
    <property type="entry name" value="Znf_C2H2_sf"/>
</dbReference>
<gene>
    <name evidence="3" type="ORF">DMN91_012635</name>
</gene>
<evidence type="ECO:0000313" key="4">
    <source>
        <dbReference type="Proteomes" id="UP000279307"/>
    </source>
</evidence>
<dbReference type="Pfam" id="PF00096">
    <property type="entry name" value="zf-C2H2"/>
    <property type="match status" value="2"/>
</dbReference>